<feature type="repeat" description="TPR" evidence="3">
    <location>
        <begin position="563"/>
        <end position="596"/>
    </location>
</feature>
<evidence type="ECO:0000256" key="1">
    <source>
        <dbReference type="ARBA" id="ARBA00022737"/>
    </source>
</evidence>
<dbReference type="PANTHER" id="PTHR44858:SF1">
    <property type="entry name" value="UDP-N-ACETYLGLUCOSAMINE--PEPTIDE N-ACETYLGLUCOSAMINYLTRANSFERASE SPINDLY-RELATED"/>
    <property type="match status" value="1"/>
</dbReference>
<feature type="repeat" description="TPR" evidence="3">
    <location>
        <begin position="199"/>
        <end position="232"/>
    </location>
</feature>
<sequence>MLLKAPSKIRPTLRISQSRTRSKTPLQQRPNSQTPTIRKKFSPTVNKSLTCYKDQPIAKHSRASSLDKTREYNSSFKHAKTKSLKSSGKIVLNTREIISLDNVQGEMSMGNYQKAVEMIGKILKNDNGNLEAIYSRGVCFMHLKKYDQAIKDFVHVMDIDPGFDQQLYMALYMSYTSLNQLSSALRCLSKGLRKFPNYSQGFFLRGQLYNKSQKYDKALQDFKKVISLDNQQSQVLLHIAESYIGLGEIESTLKVLSIAVTHPEMLRKALILRIQILCDMKKYEDAFYDIEKVLKNWPEESNVYYYKGLIHFNSKKYTDAAICFEQVVQANKDLKIVNKALYYLITIQINERDFYGALHTLERSLDIGQTPELKALHNYTEGVISLMKRKLEEGILIFTNIFNSNEKHLEDYIGDCYENRAFAYFSLKQYEKALNDFKSAKLYKQLEKASEFNIMLCDAIMAEAHQNHVTGLEIFKTSKEFFPKNIMPDLCRACIMLHLSQSIEENSQYINKAEGIIENILAHREPEYEILFYRSILNFFLKNYDKALENAKRTVEKADENIPNHYANRGFCHIALKKYEEAIQDFTIAIQLNENFKEVYLYRGISAFLQDDLQLSFDDFSLVVKKFPDDLPLQFKTAKLLMAIGSYNESLEIFNAFPQDFSSIFPAKNYLMLNNFSKALASLCSLKSTNEIEIDKEIIELIIDIQGNPSTIFESASICNRLKHNFGKIFTKKYMYWLIGIILLYNNECTSATGYFQAVLEMLHDEEPELFADSITIEEENCEILYNLALCSLKSTSDESKANALMIFEELAEVLSEKHRGQLLFLSAILHVVQRSKGKAEKLFKEAIKADSDTLSPFLDGKDINVLPLHTGNEFSCIFPMIPIKLDSLPTIYVRPAIVLPHADIEYSGLDIQKELLGFFSIANIHPRPEAPWLIRVKGSIQFTDAFLEISHDLETEAEEKPSIKIENKTFEIHPGARSQNILRQSSFLSEASKNVVNNRAMFDMNLEQKIKNICND</sequence>
<evidence type="ECO:0000313" key="7">
    <source>
        <dbReference type="Proteomes" id="UP000187209"/>
    </source>
</evidence>
<keyword evidence="4" id="KW-0175">Coiled coil</keyword>
<dbReference type="EMBL" id="MPUH01000113">
    <property type="protein sequence ID" value="OMJ89971.1"/>
    <property type="molecule type" value="Genomic_DNA"/>
</dbReference>
<reference evidence="6 7" key="1">
    <citation type="submission" date="2016-11" db="EMBL/GenBank/DDBJ databases">
        <title>The macronuclear genome of Stentor coeruleus: a giant cell with tiny introns.</title>
        <authorList>
            <person name="Slabodnick M."/>
            <person name="Ruby J.G."/>
            <person name="Reiff S.B."/>
            <person name="Swart E.C."/>
            <person name="Gosai S."/>
            <person name="Prabakaran S."/>
            <person name="Witkowska E."/>
            <person name="Larue G.E."/>
            <person name="Fisher S."/>
            <person name="Freeman R.M."/>
            <person name="Gunawardena J."/>
            <person name="Chu W."/>
            <person name="Stover N.A."/>
            <person name="Gregory B.D."/>
            <person name="Nowacki M."/>
            <person name="Derisi J."/>
            <person name="Roy S.W."/>
            <person name="Marshall W.F."/>
            <person name="Sood P."/>
        </authorList>
    </citation>
    <scope>NUCLEOTIDE SEQUENCE [LARGE SCALE GENOMIC DNA]</scope>
    <source>
        <strain evidence="6">WM001</strain>
    </source>
</reference>
<dbReference type="Pfam" id="PF13181">
    <property type="entry name" value="TPR_8"/>
    <property type="match status" value="1"/>
</dbReference>
<dbReference type="Pfam" id="PF13432">
    <property type="entry name" value="TPR_16"/>
    <property type="match status" value="2"/>
</dbReference>
<evidence type="ECO:0000256" key="5">
    <source>
        <dbReference type="SAM" id="MobiDB-lite"/>
    </source>
</evidence>
<evidence type="ECO:0000256" key="2">
    <source>
        <dbReference type="ARBA" id="ARBA00022803"/>
    </source>
</evidence>
<feature type="compositionally biased region" description="Polar residues" evidence="5">
    <location>
        <begin position="14"/>
        <end position="36"/>
    </location>
</feature>
<keyword evidence="1" id="KW-0677">Repeat</keyword>
<dbReference type="Proteomes" id="UP000187209">
    <property type="component" value="Unassembled WGS sequence"/>
</dbReference>
<dbReference type="SUPFAM" id="SSF48452">
    <property type="entry name" value="TPR-like"/>
    <property type="match status" value="4"/>
</dbReference>
<dbReference type="PROSITE" id="PS50005">
    <property type="entry name" value="TPR"/>
    <property type="match status" value="3"/>
</dbReference>
<accession>A0A1R2CLV7</accession>
<dbReference type="InterPro" id="IPR011990">
    <property type="entry name" value="TPR-like_helical_dom_sf"/>
</dbReference>
<evidence type="ECO:0000313" key="6">
    <source>
        <dbReference type="EMBL" id="OMJ89971.1"/>
    </source>
</evidence>
<evidence type="ECO:0000256" key="4">
    <source>
        <dbReference type="SAM" id="Coils"/>
    </source>
</evidence>
<dbReference type="SMART" id="SM00028">
    <property type="entry name" value="TPR"/>
    <property type="match status" value="12"/>
</dbReference>
<feature type="coiled-coil region" evidence="4">
    <location>
        <begin position="541"/>
        <end position="568"/>
    </location>
</feature>
<evidence type="ECO:0000256" key="3">
    <source>
        <dbReference type="PROSITE-ProRule" id="PRU00339"/>
    </source>
</evidence>
<dbReference type="InterPro" id="IPR019734">
    <property type="entry name" value="TPR_rpt"/>
</dbReference>
<dbReference type="OrthoDB" id="1926212at2759"/>
<dbReference type="PANTHER" id="PTHR44858">
    <property type="entry name" value="TETRATRICOPEPTIDE REPEAT PROTEIN 6"/>
    <property type="match status" value="1"/>
</dbReference>
<keyword evidence="7" id="KW-1185">Reference proteome</keyword>
<dbReference type="InterPro" id="IPR050498">
    <property type="entry name" value="Ycf3"/>
</dbReference>
<keyword evidence="2 3" id="KW-0802">TPR repeat</keyword>
<name>A0A1R2CLV7_9CILI</name>
<dbReference type="Gene3D" id="1.25.40.10">
    <property type="entry name" value="Tetratricopeptide repeat domain"/>
    <property type="match status" value="4"/>
</dbReference>
<dbReference type="Pfam" id="PF00515">
    <property type="entry name" value="TPR_1"/>
    <property type="match status" value="1"/>
</dbReference>
<comment type="caution">
    <text evidence="6">The sequence shown here is derived from an EMBL/GenBank/DDBJ whole genome shotgun (WGS) entry which is preliminary data.</text>
</comment>
<proteinExistence type="predicted"/>
<protein>
    <submittedName>
        <fullName evidence="6">Uncharacterized protein</fullName>
    </submittedName>
</protein>
<feature type="repeat" description="TPR" evidence="3">
    <location>
        <begin position="130"/>
        <end position="163"/>
    </location>
</feature>
<gene>
    <name evidence="6" type="ORF">SteCoe_7759</name>
</gene>
<dbReference type="AlphaFoldDB" id="A0A1R2CLV7"/>
<organism evidence="6 7">
    <name type="scientific">Stentor coeruleus</name>
    <dbReference type="NCBI Taxonomy" id="5963"/>
    <lineage>
        <taxon>Eukaryota</taxon>
        <taxon>Sar</taxon>
        <taxon>Alveolata</taxon>
        <taxon>Ciliophora</taxon>
        <taxon>Postciliodesmatophora</taxon>
        <taxon>Heterotrichea</taxon>
        <taxon>Heterotrichida</taxon>
        <taxon>Stentoridae</taxon>
        <taxon>Stentor</taxon>
    </lineage>
</organism>
<feature type="region of interest" description="Disordered" evidence="5">
    <location>
        <begin position="1"/>
        <end position="40"/>
    </location>
</feature>